<dbReference type="InterPro" id="IPR043993">
    <property type="entry name" value="T4SS_pilin"/>
</dbReference>
<dbReference type="AlphaFoldDB" id="A0A1F6NGB9"/>
<evidence type="ECO:0000256" key="1">
    <source>
        <dbReference type="SAM" id="Phobius"/>
    </source>
</evidence>
<evidence type="ECO:0000313" key="2">
    <source>
        <dbReference type="EMBL" id="OGH82905.1"/>
    </source>
</evidence>
<proteinExistence type="predicted"/>
<dbReference type="STRING" id="1798697.A2373_04235"/>
<accession>A0A1F6NGB9</accession>
<dbReference type="Pfam" id="PF18895">
    <property type="entry name" value="T4SS_pilin"/>
    <property type="match status" value="1"/>
</dbReference>
<gene>
    <name evidence="2" type="ORF">A2373_04235</name>
</gene>
<reference evidence="2 3" key="1">
    <citation type="journal article" date="2016" name="Nat. Commun.">
        <title>Thousands of microbial genomes shed light on interconnected biogeochemical processes in an aquifer system.</title>
        <authorList>
            <person name="Anantharaman K."/>
            <person name="Brown C.T."/>
            <person name="Hug L.A."/>
            <person name="Sharon I."/>
            <person name="Castelle C.J."/>
            <person name="Probst A.J."/>
            <person name="Thomas B.C."/>
            <person name="Singh A."/>
            <person name="Wilkins M.J."/>
            <person name="Karaoz U."/>
            <person name="Brodie E.L."/>
            <person name="Williams K.H."/>
            <person name="Hubbard S.S."/>
            <person name="Banfield J.F."/>
        </authorList>
    </citation>
    <scope>NUCLEOTIDE SEQUENCE [LARGE SCALE GENOMIC DNA]</scope>
</reference>
<keyword evidence="1" id="KW-0472">Membrane</keyword>
<comment type="caution">
    <text evidence="2">The sequence shown here is derived from an EMBL/GenBank/DDBJ whole genome shotgun (WGS) entry which is preliminary data.</text>
</comment>
<protein>
    <submittedName>
        <fullName evidence="2">Uncharacterized protein</fullName>
    </submittedName>
</protein>
<keyword evidence="1" id="KW-0812">Transmembrane</keyword>
<name>A0A1F6NGB9_9BACT</name>
<organism evidence="2 3">
    <name type="scientific">Candidatus Magasanikbacteria bacterium RIFOXYB1_FULL_40_15</name>
    <dbReference type="NCBI Taxonomy" id="1798697"/>
    <lineage>
        <taxon>Bacteria</taxon>
        <taxon>Candidatus Magasanikiibacteriota</taxon>
    </lineage>
</organism>
<dbReference type="Proteomes" id="UP000176300">
    <property type="component" value="Unassembled WGS sequence"/>
</dbReference>
<feature type="transmembrane region" description="Helical" evidence="1">
    <location>
        <begin position="104"/>
        <end position="127"/>
    </location>
</feature>
<sequence>MKGGENMLSKILKYKVGLSILVAMVFSLALAPAVLAGTIEEDFGLTYGTVSRLGNQDLRSTIASIINVALSLLGIIALVIVLYGGFKWMTAGGNDDQVGEARKIIVAGIIGLAIILSAYAISSFVLVQLGQATGYNVAP</sequence>
<keyword evidence="1" id="KW-1133">Transmembrane helix</keyword>
<evidence type="ECO:0000313" key="3">
    <source>
        <dbReference type="Proteomes" id="UP000176300"/>
    </source>
</evidence>
<dbReference type="EMBL" id="MFQS01000026">
    <property type="protein sequence ID" value="OGH82905.1"/>
    <property type="molecule type" value="Genomic_DNA"/>
</dbReference>
<feature type="transmembrane region" description="Helical" evidence="1">
    <location>
        <begin position="60"/>
        <end position="83"/>
    </location>
</feature>